<organism evidence="1 2">
    <name type="scientific">Brachionus plicatilis</name>
    <name type="common">Marine rotifer</name>
    <name type="synonym">Brachionus muelleri</name>
    <dbReference type="NCBI Taxonomy" id="10195"/>
    <lineage>
        <taxon>Eukaryota</taxon>
        <taxon>Metazoa</taxon>
        <taxon>Spiralia</taxon>
        <taxon>Gnathifera</taxon>
        <taxon>Rotifera</taxon>
        <taxon>Eurotatoria</taxon>
        <taxon>Monogononta</taxon>
        <taxon>Pseudotrocha</taxon>
        <taxon>Ploima</taxon>
        <taxon>Brachionidae</taxon>
        <taxon>Brachionus</taxon>
    </lineage>
</organism>
<comment type="caution">
    <text evidence="1">The sequence shown here is derived from an EMBL/GenBank/DDBJ whole genome shotgun (WGS) entry which is preliminary data.</text>
</comment>
<sequence>MLINAQIEPKRLDIENWFNKNLSTLTFNGGNKEEFLFVTAKTANATASILNMVLKMWKINFAQLRCF</sequence>
<dbReference type="Proteomes" id="UP000276133">
    <property type="component" value="Unassembled WGS sequence"/>
</dbReference>
<gene>
    <name evidence="1" type="ORF">BpHYR1_046704</name>
</gene>
<reference evidence="1 2" key="1">
    <citation type="journal article" date="2018" name="Sci. Rep.">
        <title>Genomic signatures of local adaptation to the degree of environmental predictability in rotifers.</title>
        <authorList>
            <person name="Franch-Gras L."/>
            <person name="Hahn C."/>
            <person name="Garcia-Roger E.M."/>
            <person name="Carmona M.J."/>
            <person name="Serra M."/>
            <person name="Gomez A."/>
        </authorList>
    </citation>
    <scope>NUCLEOTIDE SEQUENCE [LARGE SCALE GENOMIC DNA]</scope>
    <source>
        <strain evidence="1">HYR1</strain>
    </source>
</reference>
<name>A0A3M7S2R9_BRAPC</name>
<accession>A0A3M7S2R9</accession>
<dbReference type="EMBL" id="REGN01002151">
    <property type="protein sequence ID" value="RNA29930.1"/>
    <property type="molecule type" value="Genomic_DNA"/>
</dbReference>
<protein>
    <submittedName>
        <fullName evidence="1">Uncharacterized protein</fullName>
    </submittedName>
</protein>
<proteinExistence type="predicted"/>
<dbReference type="AlphaFoldDB" id="A0A3M7S2R9"/>
<keyword evidence="2" id="KW-1185">Reference proteome</keyword>
<evidence type="ECO:0000313" key="1">
    <source>
        <dbReference type="EMBL" id="RNA29930.1"/>
    </source>
</evidence>
<evidence type="ECO:0000313" key="2">
    <source>
        <dbReference type="Proteomes" id="UP000276133"/>
    </source>
</evidence>